<dbReference type="PANTHER" id="PTHR18860">
    <property type="entry name" value="14-3-3 PROTEIN"/>
    <property type="match status" value="1"/>
</dbReference>
<accession>A0ABC8WK04</accession>
<dbReference type="InterPro" id="IPR036815">
    <property type="entry name" value="14-3-3_dom_sf"/>
</dbReference>
<dbReference type="SMART" id="SM00101">
    <property type="entry name" value="14_3_3"/>
    <property type="match status" value="1"/>
</dbReference>
<feature type="domain" description="14-3-3" evidence="2">
    <location>
        <begin position="8"/>
        <end position="248"/>
    </location>
</feature>
<dbReference type="InterPro" id="IPR000308">
    <property type="entry name" value="14-3-3"/>
</dbReference>
<dbReference type="Gene3D" id="1.20.190.20">
    <property type="entry name" value="14-3-3 domain"/>
    <property type="match status" value="1"/>
</dbReference>
<gene>
    <name evidence="3" type="ORF">URODEC1_LOCUS14578</name>
</gene>
<dbReference type="CDD" id="cd08774">
    <property type="entry name" value="14-3-3"/>
    <property type="match status" value="1"/>
</dbReference>
<dbReference type="PRINTS" id="PR00305">
    <property type="entry name" value="1433ZETA"/>
</dbReference>
<dbReference type="Pfam" id="PF00244">
    <property type="entry name" value="14-3-3"/>
    <property type="match status" value="1"/>
</dbReference>
<dbReference type="EMBL" id="OZ075122">
    <property type="protein sequence ID" value="CAL4910767.1"/>
    <property type="molecule type" value="Genomic_DNA"/>
</dbReference>
<sequence>MVASSAMRGEAMAIVARIAYKLDRPYDMFVAVNMMAEEHFELNVEQRKLLITAYRIIFSAKRRALRIISVMEQQEDNSNHIEYIAFYREVLEDDMQATCMSTLDIVENHLLPFCRDAENATLYNKMIGDTCWFLAMLKKVEDKEPFVEKALVAYKTASKKAEILSPADPMRLSVDLTKTAFYHDIMNRPERAYALAKQALDKACPVLVLLNEESYKESTEYVRLMEENLKMWCTTMGKDPEDILSFKELQTASSSSTGYPCPVVPPSVLALAPDTFTSPGDWGHDVHEGLSASEIRHRKKAAQMKKGRMG</sequence>
<dbReference type="SUPFAM" id="SSF48445">
    <property type="entry name" value="14-3-3 protein"/>
    <property type="match status" value="1"/>
</dbReference>
<evidence type="ECO:0000256" key="1">
    <source>
        <dbReference type="ARBA" id="ARBA00006141"/>
    </source>
</evidence>
<evidence type="ECO:0000313" key="4">
    <source>
        <dbReference type="Proteomes" id="UP001497457"/>
    </source>
</evidence>
<reference evidence="3" key="1">
    <citation type="submission" date="2024-10" db="EMBL/GenBank/DDBJ databases">
        <authorList>
            <person name="Ryan C."/>
        </authorList>
    </citation>
    <scope>NUCLEOTIDE SEQUENCE [LARGE SCALE GENOMIC DNA]</scope>
</reference>
<comment type="similarity">
    <text evidence="1">Belongs to the 14-3-3 family.</text>
</comment>
<evidence type="ECO:0000259" key="2">
    <source>
        <dbReference type="SMART" id="SM00101"/>
    </source>
</evidence>
<dbReference type="Proteomes" id="UP001497457">
    <property type="component" value="Chromosome 12b"/>
</dbReference>
<dbReference type="InterPro" id="IPR023410">
    <property type="entry name" value="14-3-3_domain"/>
</dbReference>
<evidence type="ECO:0000313" key="3">
    <source>
        <dbReference type="EMBL" id="CAL4910767.1"/>
    </source>
</evidence>
<protein>
    <recommendedName>
        <fullName evidence="2">14-3-3 domain-containing protein</fullName>
    </recommendedName>
</protein>
<dbReference type="AlphaFoldDB" id="A0ABC8WK04"/>
<keyword evidence="4" id="KW-1185">Reference proteome</keyword>
<proteinExistence type="inferred from homology"/>
<name>A0ABC8WK04_9POAL</name>
<organism evidence="3 4">
    <name type="scientific">Urochloa decumbens</name>
    <dbReference type="NCBI Taxonomy" id="240449"/>
    <lineage>
        <taxon>Eukaryota</taxon>
        <taxon>Viridiplantae</taxon>
        <taxon>Streptophyta</taxon>
        <taxon>Embryophyta</taxon>
        <taxon>Tracheophyta</taxon>
        <taxon>Spermatophyta</taxon>
        <taxon>Magnoliopsida</taxon>
        <taxon>Liliopsida</taxon>
        <taxon>Poales</taxon>
        <taxon>Poaceae</taxon>
        <taxon>PACMAD clade</taxon>
        <taxon>Panicoideae</taxon>
        <taxon>Panicodae</taxon>
        <taxon>Paniceae</taxon>
        <taxon>Melinidinae</taxon>
        <taxon>Urochloa</taxon>
    </lineage>
</organism>